<name>A0ABP9YNB3_9FUNG</name>
<proteinExistence type="predicted"/>
<evidence type="ECO:0000256" key="2">
    <source>
        <dbReference type="ARBA" id="ARBA00022737"/>
    </source>
</evidence>
<feature type="compositionally biased region" description="Acidic residues" evidence="4">
    <location>
        <begin position="21"/>
        <end position="33"/>
    </location>
</feature>
<dbReference type="PANTHER" id="PTHR22847">
    <property type="entry name" value="WD40 REPEAT PROTEIN"/>
    <property type="match status" value="1"/>
</dbReference>
<evidence type="ECO:0000313" key="6">
    <source>
        <dbReference type="EMBL" id="GAA5808340.1"/>
    </source>
</evidence>
<keyword evidence="2" id="KW-0677">Repeat</keyword>
<evidence type="ECO:0000313" key="7">
    <source>
        <dbReference type="Proteomes" id="UP001473302"/>
    </source>
</evidence>
<protein>
    <recommendedName>
        <fullName evidence="5">Transcription factor spt8 beta-propeller domain-containing protein</fullName>
    </recommendedName>
</protein>
<dbReference type="EMBL" id="BAABUK010000003">
    <property type="protein sequence ID" value="GAA5808340.1"/>
    <property type="molecule type" value="Genomic_DNA"/>
</dbReference>
<dbReference type="PROSITE" id="PS50294">
    <property type="entry name" value="WD_REPEATS_REGION"/>
    <property type="match status" value="2"/>
</dbReference>
<keyword evidence="7" id="KW-1185">Reference proteome</keyword>
<feature type="domain" description="Transcription factor spt8 beta-propeller" evidence="5">
    <location>
        <begin position="70"/>
        <end position="264"/>
    </location>
</feature>
<evidence type="ECO:0000256" key="4">
    <source>
        <dbReference type="SAM" id="MobiDB-lite"/>
    </source>
</evidence>
<gene>
    <name evidence="6" type="ORF">MFLAVUS_001730</name>
</gene>
<evidence type="ECO:0000256" key="3">
    <source>
        <dbReference type="PROSITE-ProRule" id="PRU00221"/>
    </source>
</evidence>
<feature type="domain" description="Transcription factor spt8 beta-propeller" evidence="5">
    <location>
        <begin position="282"/>
        <end position="463"/>
    </location>
</feature>
<sequence length="467" mass="51489">MSSDEEDIDLNEDTASQLETITDDGNDLMDIEDPLPSTQNSPAASPPQNLPNTRQVDLSINPQLLTCKSYDCVPLAAAVHPSPISSLAATPCFRWILTGSEDGYIRKWDFFQSMNGKTSLTQAQRHHHVDSVTLAGVLSSWWENEETVKPNETDELLNTSTDPKLSAVYSLAIHSEALWAVQGCENGSINLTTVRHDEGKTHHVFRNHTGPVSVLLITPSETELISGSWDKSVLEWDLNTGDVIRSYDGHSSQLSCAQFQPMYAPNVPETMGENDAQLWNQKNPNTLMTTSIDGQSLIWDRREPATAARRLKVPDRTPPWCLSACWSADGSKIYMGRRNGTVDEYDFASQKWVQSLRMPANSGPVSYVTSMPNGKHIICASNDNIRLWNTKTESSFTIHPETEPGFAKPSKTASVIPFSILSGHHGGTISHISIDPTCKYMITTSGNRGWDGTSTNACLFYDISATL</sequence>
<dbReference type="Proteomes" id="UP001473302">
    <property type="component" value="Unassembled WGS sequence"/>
</dbReference>
<feature type="repeat" description="WD" evidence="3">
    <location>
        <begin position="205"/>
        <end position="246"/>
    </location>
</feature>
<evidence type="ECO:0000259" key="5">
    <source>
        <dbReference type="Pfam" id="PF23798"/>
    </source>
</evidence>
<dbReference type="Gene3D" id="2.130.10.10">
    <property type="entry name" value="YVTN repeat-like/Quinoprotein amine dehydrogenase"/>
    <property type="match status" value="2"/>
</dbReference>
<dbReference type="InterPro" id="IPR057544">
    <property type="entry name" value="Beta-prop_SPT8"/>
</dbReference>
<evidence type="ECO:0000256" key="1">
    <source>
        <dbReference type="ARBA" id="ARBA00022574"/>
    </source>
</evidence>
<dbReference type="PROSITE" id="PS50082">
    <property type="entry name" value="WD_REPEATS_2"/>
    <property type="match status" value="2"/>
</dbReference>
<dbReference type="InterPro" id="IPR015943">
    <property type="entry name" value="WD40/YVTN_repeat-like_dom_sf"/>
</dbReference>
<keyword evidence="1 3" id="KW-0853">WD repeat</keyword>
<feature type="region of interest" description="Disordered" evidence="4">
    <location>
        <begin position="1"/>
        <end position="54"/>
    </location>
</feature>
<comment type="caution">
    <text evidence="6">The sequence shown here is derived from an EMBL/GenBank/DDBJ whole genome shotgun (WGS) entry which is preliminary data.</text>
</comment>
<feature type="compositionally biased region" description="Acidic residues" evidence="4">
    <location>
        <begin position="1"/>
        <end position="12"/>
    </location>
</feature>
<dbReference type="InterPro" id="IPR036322">
    <property type="entry name" value="WD40_repeat_dom_sf"/>
</dbReference>
<feature type="repeat" description="WD" evidence="3">
    <location>
        <begin position="77"/>
        <end position="109"/>
    </location>
</feature>
<accession>A0ABP9YNB3</accession>
<reference evidence="6 7" key="1">
    <citation type="submission" date="2024-04" db="EMBL/GenBank/DDBJ databases">
        <title>genome sequences of Mucor flavus KT1a and Helicostylum pulchrum KT1b strains isolated from the surface of a dry-aged beef.</title>
        <authorList>
            <person name="Toyotome T."/>
            <person name="Hosono M."/>
            <person name="Torimaru M."/>
            <person name="Fukuda K."/>
            <person name="Mikami N."/>
        </authorList>
    </citation>
    <scope>NUCLEOTIDE SEQUENCE [LARGE SCALE GENOMIC DNA]</scope>
    <source>
        <strain evidence="6 7">KT1a</strain>
    </source>
</reference>
<dbReference type="SMART" id="SM00320">
    <property type="entry name" value="WD40"/>
    <property type="match status" value="7"/>
</dbReference>
<organism evidence="6 7">
    <name type="scientific">Mucor flavus</name>
    <dbReference type="NCBI Taxonomy" id="439312"/>
    <lineage>
        <taxon>Eukaryota</taxon>
        <taxon>Fungi</taxon>
        <taxon>Fungi incertae sedis</taxon>
        <taxon>Mucoromycota</taxon>
        <taxon>Mucoromycotina</taxon>
        <taxon>Mucoromycetes</taxon>
        <taxon>Mucorales</taxon>
        <taxon>Mucorineae</taxon>
        <taxon>Mucoraceae</taxon>
        <taxon>Mucor</taxon>
    </lineage>
</organism>
<dbReference type="InterPro" id="IPR001680">
    <property type="entry name" value="WD40_rpt"/>
</dbReference>
<dbReference type="SUPFAM" id="SSF50978">
    <property type="entry name" value="WD40 repeat-like"/>
    <property type="match status" value="1"/>
</dbReference>
<dbReference type="Pfam" id="PF23798">
    <property type="entry name" value="Beta-prop_SPT8"/>
    <property type="match status" value="2"/>
</dbReference>
<dbReference type="PANTHER" id="PTHR22847:SF735">
    <property type="entry name" value="AFR153WP"/>
    <property type="match status" value="1"/>
</dbReference>